<dbReference type="Proteomes" id="UP000053274">
    <property type="component" value="Unassembled WGS sequence"/>
</dbReference>
<dbReference type="InterPro" id="IPR014284">
    <property type="entry name" value="RNA_pol_sigma-70_dom"/>
</dbReference>
<dbReference type="GO" id="GO:0016987">
    <property type="term" value="F:sigma factor activity"/>
    <property type="evidence" value="ECO:0007669"/>
    <property type="project" value="UniProtKB-KW"/>
</dbReference>
<evidence type="ECO:0000256" key="2">
    <source>
        <dbReference type="ARBA" id="ARBA00023015"/>
    </source>
</evidence>
<dbReference type="NCBIfam" id="TIGR02937">
    <property type="entry name" value="sigma70-ECF"/>
    <property type="match status" value="1"/>
</dbReference>
<dbReference type="CDD" id="cd06171">
    <property type="entry name" value="Sigma70_r4"/>
    <property type="match status" value="1"/>
</dbReference>
<sequence>MGKQPQTLAQALASLPEEERIILTMHYLKSMSATEIAAILGVPERSVDAIIRQGRSRLSAILGI</sequence>
<evidence type="ECO:0000313" key="6">
    <source>
        <dbReference type="EMBL" id="KRO36027.1"/>
    </source>
</evidence>
<evidence type="ECO:0000256" key="1">
    <source>
        <dbReference type="ARBA" id="ARBA00010641"/>
    </source>
</evidence>
<proteinExistence type="inferred from homology"/>
<evidence type="ECO:0000256" key="4">
    <source>
        <dbReference type="ARBA" id="ARBA00023163"/>
    </source>
</evidence>
<reference evidence="6 7" key="1">
    <citation type="submission" date="2015-10" db="EMBL/GenBank/DDBJ databases">
        <title>Metagenome-Assembled Genomes uncover a global brackish microbiome.</title>
        <authorList>
            <person name="Hugerth L.W."/>
            <person name="Larsson J."/>
            <person name="Alneberg J."/>
            <person name="Lindh M.V."/>
            <person name="Legrand C."/>
            <person name="Pinhassi J."/>
            <person name="Andersson A.F."/>
        </authorList>
    </citation>
    <scope>NUCLEOTIDE SEQUENCE [LARGE SCALE GENOMIC DNA]</scope>
    <source>
        <strain evidence="6">BACL15 MAG-120619-bin91</strain>
    </source>
</reference>
<dbReference type="GO" id="GO:0003677">
    <property type="term" value="F:DNA binding"/>
    <property type="evidence" value="ECO:0007669"/>
    <property type="project" value="InterPro"/>
</dbReference>
<comment type="similarity">
    <text evidence="1">Belongs to the sigma-70 factor family. ECF subfamily.</text>
</comment>
<keyword evidence="2" id="KW-0805">Transcription regulation</keyword>
<dbReference type="Gene3D" id="1.10.10.10">
    <property type="entry name" value="Winged helix-like DNA-binding domain superfamily/Winged helix DNA-binding domain"/>
    <property type="match status" value="1"/>
</dbReference>
<evidence type="ECO:0000256" key="3">
    <source>
        <dbReference type="ARBA" id="ARBA00023082"/>
    </source>
</evidence>
<feature type="domain" description="RNA polymerase sigma factor 70 region 4 type 2" evidence="5">
    <location>
        <begin position="8"/>
        <end position="58"/>
    </location>
</feature>
<evidence type="ECO:0000313" key="7">
    <source>
        <dbReference type="Proteomes" id="UP000053274"/>
    </source>
</evidence>
<comment type="caution">
    <text evidence="6">The sequence shown here is derived from an EMBL/GenBank/DDBJ whole genome shotgun (WGS) entry which is preliminary data.</text>
</comment>
<name>A0A0R2PGK6_9ACTN</name>
<dbReference type="EMBL" id="LIAM01000034">
    <property type="protein sequence ID" value="KRO36027.1"/>
    <property type="molecule type" value="Genomic_DNA"/>
</dbReference>
<dbReference type="InterPro" id="IPR013249">
    <property type="entry name" value="RNA_pol_sigma70_r4_t2"/>
</dbReference>
<dbReference type="Pfam" id="PF08281">
    <property type="entry name" value="Sigma70_r4_2"/>
    <property type="match status" value="1"/>
</dbReference>
<keyword evidence="3" id="KW-0731">Sigma factor</keyword>
<protein>
    <submittedName>
        <fullName evidence="6">RNA polymerase subunit sigma-24</fullName>
    </submittedName>
</protein>
<gene>
    <name evidence="6" type="ORF">ABR54_06290</name>
</gene>
<dbReference type="SUPFAM" id="SSF88659">
    <property type="entry name" value="Sigma3 and sigma4 domains of RNA polymerase sigma factors"/>
    <property type="match status" value="1"/>
</dbReference>
<dbReference type="AlphaFoldDB" id="A0A0R2PGK6"/>
<organism evidence="6 7">
    <name type="scientific">Actinobacteria bacterium BACL15 MAG-120619-bin91</name>
    <dbReference type="NCBI Taxonomy" id="1655562"/>
    <lineage>
        <taxon>Bacteria</taxon>
        <taxon>Bacillati</taxon>
        <taxon>Actinomycetota</taxon>
        <taxon>Actinomycetes</taxon>
        <taxon>Actinomycetes incertae sedis</taxon>
        <taxon>ac1 cluster</taxon>
    </lineage>
</organism>
<keyword evidence="4" id="KW-0804">Transcription</keyword>
<accession>A0A0R2PGK6</accession>
<evidence type="ECO:0000259" key="5">
    <source>
        <dbReference type="Pfam" id="PF08281"/>
    </source>
</evidence>
<dbReference type="InterPro" id="IPR013324">
    <property type="entry name" value="RNA_pol_sigma_r3/r4-like"/>
</dbReference>
<dbReference type="GO" id="GO:0006352">
    <property type="term" value="P:DNA-templated transcription initiation"/>
    <property type="evidence" value="ECO:0007669"/>
    <property type="project" value="InterPro"/>
</dbReference>
<dbReference type="InterPro" id="IPR036388">
    <property type="entry name" value="WH-like_DNA-bd_sf"/>
</dbReference>